<dbReference type="AlphaFoldDB" id="A0A158ND08"/>
<proteinExistence type="predicted"/>
<evidence type="ECO:0000313" key="1">
    <source>
        <dbReference type="EnsemblMetazoa" id="XP_012055416.1"/>
    </source>
</evidence>
<keyword evidence="2" id="KW-1185">Reference proteome</keyword>
<dbReference type="EMBL" id="ADTU01000871">
    <property type="status" value="NOT_ANNOTATED_CDS"/>
    <property type="molecule type" value="Genomic_DNA"/>
</dbReference>
<dbReference type="Proteomes" id="UP000005205">
    <property type="component" value="Unassembled WGS sequence"/>
</dbReference>
<dbReference type="InParanoid" id="A0A158ND08"/>
<organism evidence="1 2">
    <name type="scientific">Atta cephalotes</name>
    <name type="common">Leafcutter ant</name>
    <dbReference type="NCBI Taxonomy" id="12957"/>
    <lineage>
        <taxon>Eukaryota</taxon>
        <taxon>Metazoa</taxon>
        <taxon>Ecdysozoa</taxon>
        <taxon>Arthropoda</taxon>
        <taxon>Hexapoda</taxon>
        <taxon>Insecta</taxon>
        <taxon>Pterygota</taxon>
        <taxon>Neoptera</taxon>
        <taxon>Endopterygota</taxon>
        <taxon>Hymenoptera</taxon>
        <taxon>Apocrita</taxon>
        <taxon>Aculeata</taxon>
        <taxon>Formicoidea</taxon>
        <taxon>Formicidae</taxon>
        <taxon>Myrmicinae</taxon>
        <taxon>Atta</taxon>
    </lineage>
</organism>
<name>A0A158ND08_ATTCE</name>
<dbReference type="KEGG" id="acep:105618490"/>
<evidence type="ECO:0000313" key="2">
    <source>
        <dbReference type="Proteomes" id="UP000005205"/>
    </source>
</evidence>
<dbReference type="OrthoDB" id="7553303at2759"/>
<dbReference type="EnsemblMetazoa" id="XM_012200026.1">
    <property type="protein sequence ID" value="XP_012055416.1"/>
    <property type="gene ID" value="LOC105618490"/>
</dbReference>
<protein>
    <submittedName>
        <fullName evidence="1">Uncharacterized protein</fullName>
    </submittedName>
</protein>
<reference evidence="1" key="2">
    <citation type="submission" date="2016-04" db="UniProtKB">
        <authorList>
            <consortium name="EnsemblMetazoa"/>
        </authorList>
    </citation>
    <scope>IDENTIFICATION</scope>
</reference>
<accession>A0A158ND08</accession>
<gene>
    <name evidence="1" type="primary">105618490</name>
</gene>
<reference evidence="2" key="1">
    <citation type="journal article" date="2011" name="PLoS Genet.">
        <title>The genome sequence of the leaf-cutter ant Atta cephalotes reveals insights into its obligate symbiotic lifestyle.</title>
        <authorList>
            <person name="Suen G."/>
            <person name="Teiling C."/>
            <person name="Li L."/>
            <person name="Holt C."/>
            <person name="Abouheif E."/>
            <person name="Bornberg-Bauer E."/>
            <person name="Bouffard P."/>
            <person name="Caldera E.J."/>
            <person name="Cash E."/>
            <person name="Cavanaugh A."/>
            <person name="Denas O."/>
            <person name="Elhaik E."/>
            <person name="Fave M.J."/>
            <person name="Gadau J."/>
            <person name="Gibson J.D."/>
            <person name="Graur D."/>
            <person name="Grubbs K.J."/>
            <person name="Hagen D.E."/>
            <person name="Harkins T.T."/>
            <person name="Helmkampf M."/>
            <person name="Hu H."/>
            <person name="Johnson B.R."/>
            <person name="Kim J."/>
            <person name="Marsh S.E."/>
            <person name="Moeller J.A."/>
            <person name="Munoz-Torres M.C."/>
            <person name="Murphy M.C."/>
            <person name="Naughton M.C."/>
            <person name="Nigam S."/>
            <person name="Overson R."/>
            <person name="Rajakumar R."/>
            <person name="Reese J.T."/>
            <person name="Scott J.J."/>
            <person name="Smith C.R."/>
            <person name="Tao S."/>
            <person name="Tsutsui N.D."/>
            <person name="Viljakainen L."/>
            <person name="Wissler L."/>
            <person name="Yandell M.D."/>
            <person name="Zimmer F."/>
            <person name="Taylor J."/>
            <person name="Slater S.C."/>
            <person name="Clifton S.W."/>
            <person name="Warren W.C."/>
            <person name="Elsik C.G."/>
            <person name="Smith C.D."/>
            <person name="Weinstock G.M."/>
            <person name="Gerardo N.M."/>
            <person name="Currie C.R."/>
        </authorList>
    </citation>
    <scope>NUCLEOTIDE SEQUENCE [LARGE SCALE GENOMIC DNA]</scope>
</reference>
<sequence length="392" mass="44789">MQQQTVEQLAIPQHDPAKNPIFASTSMSLQEVNMYTRITPSAPTLIDISRRVYFELYLYDLNVRKRILPEYLDYYSTSLLWFRFVSLKMKLFQPITPEERDLLLILQQSNFSIPEPILLQLQVFGSIQTVTGEHLYPWFPKLPTSQIGEYGGFYGPVTTDNHNLYEEIPCLGVLSEAVRQSISDTPPGSYASSLNTDELTMTENLLGYLPLGIRANEAKDIAFNAGIKADSFPCYPYNTGVNLKLIMSISNIIAQTKVFELFTVNFNDLVKEGSVIQTIMVHPVPPKIRGQQEKHGNLEVTSLMGEQFLLTAGIVFCAQLWKKGSTKTGAKSWSCAIPVNRTWITNRNERRNFLPLHYRQEVFRLTPEFGQNYRAQIVKVFMMKKRNATQQH</sequence>